<proteinExistence type="predicted"/>
<dbReference type="OrthoDB" id="148154at2157"/>
<organism evidence="2 4">
    <name type="scientific">Methanohalophilus euhalobius</name>
    <dbReference type="NCBI Taxonomy" id="51203"/>
    <lineage>
        <taxon>Archaea</taxon>
        <taxon>Methanobacteriati</taxon>
        <taxon>Methanobacteriota</taxon>
        <taxon>Stenosarchaea group</taxon>
        <taxon>Methanomicrobia</taxon>
        <taxon>Methanosarcinales</taxon>
        <taxon>Methanosarcinaceae</taxon>
        <taxon>Methanohalophilus</taxon>
    </lineage>
</organism>
<name>A0A285GAG2_9EURY</name>
<feature type="compositionally biased region" description="Polar residues" evidence="1">
    <location>
        <begin position="59"/>
        <end position="68"/>
    </location>
</feature>
<dbReference type="Proteomes" id="UP000217726">
    <property type="component" value="Unassembled WGS sequence"/>
</dbReference>
<feature type="compositionally biased region" description="Low complexity" evidence="1">
    <location>
        <begin position="43"/>
        <end position="58"/>
    </location>
</feature>
<dbReference type="Proteomes" id="UP000295404">
    <property type="component" value="Unassembled WGS sequence"/>
</dbReference>
<dbReference type="Gene3D" id="1.10.10.10">
    <property type="entry name" value="Winged helix-like DNA-binding domain superfamily/Winged helix DNA-binding domain"/>
    <property type="match status" value="1"/>
</dbReference>
<feature type="compositionally biased region" description="Polar residues" evidence="1">
    <location>
        <begin position="141"/>
        <end position="158"/>
    </location>
</feature>
<dbReference type="AlphaFoldDB" id="A0A285GAG2"/>
<dbReference type="EMBL" id="OBDR01000011">
    <property type="protein sequence ID" value="SNY20559.1"/>
    <property type="molecule type" value="Genomic_DNA"/>
</dbReference>
<reference evidence="4" key="2">
    <citation type="submission" date="2017-09" db="EMBL/GenBank/DDBJ databases">
        <authorList>
            <person name="Varghese N."/>
            <person name="Submissions S."/>
        </authorList>
    </citation>
    <scope>NUCLEOTIDE SEQUENCE [LARGE SCALE GENOMIC DNA]</scope>
    <source>
        <strain evidence="4">WG-1MB</strain>
    </source>
</reference>
<dbReference type="EMBL" id="SMMS01000001">
    <property type="protein sequence ID" value="TCL11618.1"/>
    <property type="molecule type" value="Genomic_DNA"/>
</dbReference>
<reference evidence="2" key="1">
    <citation type="submission" date="2017-09" db="EMBL/GenBank/DDBJ databases">
        <authorList>
            <person name="Ehlers B."/>
            <person name="Leendertz F.H."/>
        </authorList>
    </citation>
    <scope>NUCLEOTIDE SEQUENCE [LARGE SCALE GENOMIC DNA]</scope>
    <source>
        <strain evidence="2">WG-1MB</strain>
    </source>
</reference>
<evidence type="ECO:0000313" key="5">
    <source>
        <dbReference type="Proteomes" id="UP000295404"/>
    </source>
</evidence>
<dbReference type="InterPro" id="IPR036388">
    <property type="entry name" value="WH-like_DNA-bd_sf"/>
</dbReference>
<sequence>MKIRLELFDDDDNEVARVQFEGDTWQNRSIQFINMFGEAQPPSEESSSFNLSSQSQNSHEVNTPSHSGVQYPPQQQQQVPPQMVPPNYPPMPAQHYYNPMYYPPVYYPSMMPQSPPPMQPTTQAPSMSQPPHVQQGQQGGSVNRSFPSQQVNKSKSDPSLTISERLELFLKYEFPRMWGTSQEIQHQYEQVYGPIKLSTVSTYLSRMYRKGLLQRRGNRTNREYLYVGDMEEQSSVHQSFSPGYIQRNDI</sequence>
<evidence type="ECO:0000313" key="4">
    <source>
        <dbReference type="Proteomes" id="UP000217726"/>
    </source>
</evidence>
<evidence type="ECO:0000313" key="3">
    <source>
        <dbReference type="EMBL" id="TCL11618.1"/>
    </source>
</evidence>
<feature type="compositionally biased region" description="Low complexity" evidence="1">
    <location>
        <begin position="70"/>
        <end position="81"/>
    </location>
</feature>
<keyword evidence="4" id="KW-1185">Reference proteome</keyword>
<evidence type="ECO:0000256" key="1">
    <source>
        <dbReference type="SAM" id="MobiDB-lite"/>
    </source>
</evidence>
<evidence type="ECO:0000313" key="2">
    <source>
        <dbReference type="EMBL" id="SNY20559.1"/>
    </source>
</evidence>
<feature type="region of interest" description="Disordered" evidence="1">
    <location>
        <begin position="113"/>
        <end position="158"/>
    </location>
</feature>
<dbReference type="RefSeq" id="WP_096712799.1">
    <property type="nucleotide sequence ID" value="NZ_OBDR01000011.1"/>
</dbReference>
<gene>
    <name evidence="3" type="ORF">C7960_0790</name>
    <name evidence="2" type="ORF">SAMN06295989_11112</name>
</gene>
<accession>A0A285GAG2</accession>
<dbReference type="SUPFAM" id="SSF46785">
    <property type="entry name" value="Winged helix' DNA-binding domain"/>
    <property type="match status" value="1"/>
</dbReference>
<dbReference type="InterPro" id="IPR036390">
    <property type="entry name" value="WH_DNA-bd_sf"/>
</dbReference>
<feature type="region of interest" description="Disordered" evidence="1">
    <location>
        <begin position="38"/>
        <end position="87"/>
    </location>
</feature>
<protein>
    <submittedName>
        <fullName evidence="2">Uncharacterized protein</fullName>
    </submittedName>
</protein>
<reference evidence="3 5" key="3">
    <citation type="submission" date="2019-03" db="EMBL/GenBank/DDBJ databases">
        <title>Subsurface microbial communities from deep shales in Ohio and West Virginia, USA.</title>
        <authorList>
            <person name="Wrighton K."/>
        </authorList>
    </citation>
    <scope>NUCLEOTIDE SEQUENCE [LARGE SCALE GENOMIC DNA]</scope>
    <source>
        <strain evidence="3 5">WG1_MB</strain>
    </source>
</reference>